<proteinExistence type="predicted"/>
<evidence type="ECO:0000313" key="1">
    <source>
        <dbReference type="EMBL" id="KAF4301017.1"/>
    </source>
</evidence>
<dbReference type="EMBL" id="WWBZ02000082">
    <property type="protein sequence ID" value="KAF4301017.1"/>
    <property type="molecule type" value="Genomic_DNA"/>
</dbReference>
<reference evidence="1" key="1">
    <citation type="submission" date="2020-04" db="EMBL/GenBank/DDBJ databases">
        <title>Genome Assembly and Annotation of Botryosphaeria dothidea sdau 11-99, a Latent Pathogen of Apple Fruit Ring Rot in China.</title>
        <authorList>
            <person name="Yu C."/>
            <person name="Diao Y."/>
            <person name="Lu Q."/>
            <person name="Zhao J."/>
            <person name="Cui S."/>
            <person name="Peng C."/>
            <person name="He B."/>
            <person name="Liu H."/>
        </authorList>
    </citation>
    <scope>NUCLEOTIDE SEQUENCE [LARGE SCALE GENOMIC DNA]</scope>
    <source>
        <strain evidence="1">Sdau11-99</strain>
    </source>
</reference>
<protein>
    <submittedName>
        <fullName evidence="1">Uncharacterized protein</fullName>
    </submittedName>
</protein>
<name>A0A8H4N2Q9_9PEZI</name>
<organism evidence="1 2">
    <name type="scientific">Botryosphaeria dothidea</name>
    <dbReference type="NCBI Taxonomy" id="55169"/>
    <lineage>
        <taxon>Eukaryota</taxon>
        <taxon>Fungi</taxon>
        <taxon>Dikarya</taxon>
        <taxon>Ascomycota</taxon>
        <taxon>Pezizomycotina</taxon>
        <taxon>Dothideomycetes</taxon>
        <taxon>Dothideomycetes incertae sedis</taxon>
        <taxon>Botryosphaeriales</taxon>
        <taxon>Botryosphaeriaceae</taxon>
        <taxon>Botryosphaeria</taxon>
    </lineage>
</organism>
<accession>A0A8H4N2Q9</accession>
<keyword evidence="2" id="KW-1185">Reference proteome</keyword>
<comment type="caution">
    <text evidence="1">The sequence shown here is derived from an EMBL/GenBank/DDBJ whole genome shotgun (WGS) entry which is preliminary data.</text>
</comment>
<evidence type="ECO:0000313" key="2">
    <source>
        <dbReference type="Proteomes" id="UP000572817"/>
    </source>
</evidence>
<gene>
    <name evidence="1" type="ORF">GTA08_BOTSDO11260</name>
</gene>
<dbReference type="Proteomes" id="UP000572817">
    <property type="component" value="Unassembled WGS sequence"/>
</dbReference>
<dbReference type="AlphaFoldDB" id="A0A8H4N2Q9"/>
<dbReference type="OrthoDB" id="4510061at2759"/>
<sequence length="201" mass="22636">MSDGLNDARAIRIAEIMTDFRNLQHYIAQIRVSPAPAEYYLEGYRLVRQCYAEAQAVLAAPFNTNNSSAEHPEQQKVLLKAYENPQSAVDSDQPRRGIVPDMSFFQGTPRFQHQALPLPKDISTRNCSYALDKLPGRDFGRGNGGECKPHDASGVDDTLQAELASITDEYVEYSLRSQDIQQGKWLAEDPDLRTIQQYPFP</sequence>